<keyword evidence="1" id="KW-0472">Membrane</keyword>
<comment type="caution">
    <text evidence="2">The sequence shown here is derived from an EMBL/GenBank/DDBJ whole genome shotgun (WGS) entry which is preliminary data.</text>
</comment>
<dbReference type="EMBL" id="JAUHLN010000002">
    <property type="protein sequence ID" value="MDN4074117.1"/>
    <property type="molecule type" value="Genomic_DNA"/>
</dbReference>
<feature type="transmembrane region" description="Helical" evidence="1">
    <location>
        <begin position="27"/>
        <end position="45"/>
    </location>
</feature>
<evidence type="ECO:0000313" key="3">
    <source>
        <dbReference type="Proteomes" id="UP001168694"/>
    </source>
</evidence>
<proteinExistence type="predicted"/>
<keyword evidence="1" id="KW-1133">Transmembrane helix</keyword>
<gene>
    <name evidence="2" type="ORF">QYF49_14020</name>
</gene>
<accession>A0ABT8E865</accession>
<feature type="transmembrane region" description="Helical" evidence="1">
    <location>
        <begin position="5"/>
        <end position="21"/>
    </location>
</feature>
<evidence type="ECO:0000256" key="1">
    <source>
        <dbReference type="SAM" id="Phobius"/>
    </source>
</evidence>
<evidence type="ECO:0008006" key="4">
    <source>
        <dbReference type="Google" id="ProtNLM"/>
    </source>
</evidence>
<protein>
    <recommendedName>
        <fullName evidence="4">XapX domain-containing protein</fullName>
    </recommendedName>
</protein>
<dbReference type="RefSeq" id="WP_290400189.1">
    <property type="nucleotide sequence ID" value="NZ_JAUHLN010000002.1"/>
</dbReference>
<dbReference type="Proteomes" id="UP001168694">
    <property type="component" value="Unassembled WGS sequence"/>
</dbReference>
<name>A0ABT8E865_9BACL</name>
<organism evidence="2 3">
    <name type="scientific">Fictibacillus terranigra</name>
    <dbReference type="NCBI Taxonomy" id="3058424"/>
    <lineage>
        <taxon>Bacteria</taxon>
        <taxon>Bacillati</taxon>
        <taxon>Bacillota</taxon>
        <taxon>Bacilli</taxon>
        <taxon>Bacillales</taxon>
        <taxon>Fictibacillaceae</taxon>
        <taxon>Fictibacillus</taxon>
    </lineage>
</organism>
<sequence length="57" mass="6502">MRFLILAGLVYVFVFILNMLWPEQNMTFKPIITGLFTGGAVYLSSKWLTSKDKSKDA</sequence>
<evidence type="ECO:0000313" key="2">
    <source>
        <dbReference type="EMBL" id="MDN4074117.1"/>
    </source>
</evidence>
<reference evidence="2" key="1">
    <citation type="submission" date="2023-06" db="EMBL/GenBank/DDBJ databases">
        <title>Draft Genome Sequences of Representative Paenibacillus Polymyxa, Bacillus cereus, Fictibacillus sp., and Brevibacillus agri Strains Isolated from Amazonian Dark Earth.</title>
        <authorList>
            <person name="Pellegrinetti T.A."/>
            <person name="Cunha I.C.M."/>
            <person name="Chaves M.G."/>
            <person name="Freitas A.S."/>
            <person name="Silva A.V.R."/>
            <person name="Tsai S.M."/>
            <person name="Mendes L.W."/>
        </authorList>
    </citation>
    <scope>NUCLEOTIDE SEQUENCE</scope>
    <source>
        <strain evidence="2">CENA-BCM004</strain>
    </source>
</reference>
<keyword evidence="1" id="KW-0812">Transmembrane</keyword>
<keyword evidence="3" id="KW-1185">Reference proteome</keyword>